<feature type="transmembrane region" description="Helical" evidence="5">
    <location>
        <begin position="98"/>
        <end position="121"/>
    </location>
</feature>
<dbReference type="EMBL" id="CP010725">
    <property type="protein sequence ID" value="AUQ98987.1"/>
    <property type="molecule type" value="Genomic_DNA"/>
</dbReference>
<evidence type="ECO:0000256" key="1">
    <source>
        <dbReference type="ARBA" id="ARBA00004141"/>
    </source>
</evidence>
<gene>
    <name evidence="7" type="ORF">PhaeoP66_01803</name>
    <name evidence="8" type="ORF">PhaeoP88_01611</name>
</gene>
<keyword evidence="10" id="KW-1185">Reference proteome</keyword>
<evidence type="ECO:0000256" key="3">
    <source>
        <dbReference type="ARBA" id="ARBA00022989"/>
    </source>
</evidence>
<feature type="transmembrane region" description="Helical" evidence="5">
    <location>
        <begin position="67"/>
        <end position="86"/>
    </location>
</feature>
<dbReference type="Proteomes" id="UP000236536">
    <property type="component" value="Chromosome"/>
</dbReference>
<feature type="transmembrane region" description="Helical" evidence="5">
    <location>
        <begin position="127"/>
        <end position="148"/>
    </location>
</feature>
<evidence type="ECO:0000256" key="5">
    <source>
        <dbReference type="SAM" id="Phobius"/>
    </source>
</evidence>
<feature type="domain" description="Yip1" evidence="6">
    <location>
        <begin position="14"/>
        <end position="176"/>
    </location>
</feature>
<accession>A0A2I7IWL8</accession>
<dbReference type="RefSeq" id="WP_014874654.1">
    <property type="nucleotide sequence ID" value="NZ_BSKP01000001.1"/>
</dbReference>
<comment type="subcellular location">
    <subcellularLocation>
        <location evidence="1">Membrane</location>
        <topology evidence="1">Multi-pass membrane protein</topology>
    </subcellularLocation>
</comment>
<name>A0A2I7IWL8_9RHOB</name>
<dbReference type="GeneID" id="57288364"/>
<reference evidence="9 10" key="2">
    <citation type="journal article" date="2017" name="Genome Biol. Evol.">
        <title>Trajectories and Drivers of Genome Evolution in Surface-Associated Marine Phaeobacter.</title>
        <authorList>
            <person name="Freese H.M."/>
            <person name="Sikorski J."/>
            <person name="Bunk B."/>
            <person name="Scheuner C."/>
            <person name="Meier-Kolthoff J.P."/>
            <person name="Sproer C."/>
            <person name="Gram L."/>
            <person name="Overmann J."/>
        </authorList>
    </citation>
    <scope>NUCLEOTIDE SEQUENCE [LARGE SCALE GENOMIC DNA]</scope>
    <source>
        <strain evidence="7 10">P66</strain>
        <strain evidence="8 9">P88</strain>
    </source>
</reference>
<feature type="transmembrane region" description="Helical" evidence="5">
    <location>
        <begin position="160"/>
        <end position="183"/>
    </location>
</feature>
<evidence type="ECO:0000259" key="6">
    <source>
        <dbReference type="Pfam" id="PF04893"/>
    </source>
</evidence>
<dbReference type="Pfam" id="PF04893">
    <property type="entry name" value="Yip1"/>
    <property type="match status" value="1"/>
</dbReference>
<dbReference type="AlphaFoldDB" id="A0A2I7IWL8"/>
<evidence type="ECO:0000313" key="8">
    <source>
        <dbReference type="EMBL" id="AUQ98987.1"/>
    </source>
</evidence>
<keyword evidence="4 5" id="KW-0472">Membrane</keyword>
<evidence type="ECO:0000313" key="9">
    <source>
        <dbReference type="Proteomes" id="UP000236447"/>
    </source>
</evidence>
<proteinExistence type="predicted"/>
<dbReference type="GO" id="GO:0016020">
    <property type="term" value="C:membrane"/>
    <property type="evidence" value="ECO:0007669"/>
    <property type="project" value="UniProtKB-SubCell"/>
</dbReference>
<evidence type="ECO:0000256" key="2">
    <source>
        <dbReference type="ARBA" id="ARBA00022692"/>
    </source>
</evidence>
<reference evidence="7 10" key="3">
    <citation type="journal article" date="2017" name="Int. J. Syst. Evol. Microbiol.">
        <title>Adaptation of Surface-Associated Bacteria to the Open Ocean: A Genomically Distinct Subpopulation of Phaeobacter gallaeciensis Colonizes Pacific Mesozooplankton.</title>
        <authorList>
            <person name="Freese H.M."/>
            <person name="Methner A."/>
            <person name="Overmann J."/>
        </authorList>
    </citation>
    <scope>NUCLEOTIDE SEQUENCE [LARGE SCALE GENOMIC DNA]</scope>
    <source>
        <strain evidence="7 10">P66</strain>
    </source>
</reference>
<dbReference type="Proteomes" id="UP000236447">
    <property type="component" value="Chromosome"/>
</dbReference>
<dbReference type="InterPro" id="IPR006977">
    <property type="entry name" value="Yip1_dom"/>
</dbReference>
<feature type="transmembrane region" description="Helical" evidence="5">
    <location>
        <begin position="30"/>
        <end position="47"/>
    </location>
</feature>
<sequence>MIPYQTLASLTFSAPTAAARVLLSVDWPRQALVLALLLTAVLNTLMLEVADAMLPSDGSLLPSMSPLPYAGAVFALHLGITALLTWTGRWIGGQARFVDILAVNVWLNAVQIVLLAAVILLHLVLPLAASLIALVANFVMLAIFLLFIKEAHQFTSVWRAIGSVLMSAILIVFLLSLLLGAHAPALLGLPDHV</sequence>
<evidence type="ECO:0000313" key="10">
    <source>
        <dbReference type="Proteomes" id="UP000236536"/>
    </source>
</evidence>
<keyword evidence="2 5" id="KW-0812">Transmembrane</keyword>
<keyword evidence="3 5" id="KW-1133">Transmembrane helix</keyword>
<evidence type="ECO:0000256" key="4">
    <source>
        <dbReference type="ARBA" id="ARBA00023136"/>
    </source>
</evidence>
<reference evidence="8 9" key="1">
    <citation type="journal article" date="2017" name="Front. Microbiol.">
        <title>Phaeobacter piscinae sp. nov., a species of the Roseobacter group and potential aquaculture probiont.</title>
        <authorList>
            <person name="Sonnenschein E.C."/>
            <person name="Phippen C.B.W."/>
            <person name="Nielsen K.F."/>
            <person name="Mateiu R.V."/>
            <person name="Melchiorsen J."/>
            <person name="Gram L."/>
            <person name="Overmann J."/>
            <person name="Freese H.M."/>
        </authorList>
    </citation>
    <scope>NUCLEOTIDE SEQUENCE [LARGE SCALE GENOMIC DNA]</scope>
    <source>
        <strain evidence="8 9">P88</strain>
    </source>
</reference>
<dbReference type="EMBL" id="CP010705">
    <property type="protein sequence ID" value="AUQ94583.1"/>
    <property type="molecule type" value="Genomic_DNA"/>
</dbReference>
<organism evidence="8 9">
    <name type="scientific">Phaeobacter inhibens</name>
    <dbReference type="NCBI Taxonomy" id="221822"/>
    <lineage>
        <taxon>Bacteria</taxon>
        <taxon>Pseudomonadati</taxon>
        <taxon>Pseudomonadota</taxon>
        <taxon>Alphaproteobacteria</taxon>
        <taxon>Rhodobacterales</taxon>
        <taxon>Roseobacteraceae</taxon>
        <taxon>Phaeobacter</taxon>
    </lineage>
</organism>
<protein>
    <submittedName>
        <fullName evidence="8">Yip1 domain protein</fullName>
    </submittedName>
</protein>
<evidence type="ECO:0000313" key="7">
    <source>
        <dbReference type="EMBL" id="AUQ94583.1"/>
    </source>
</evidence>